<dbReference type="AlphaFoldDB" id="A0A4S4MTV2"/>
<evidence type="ECO:0008006" key="4">
    <source>
        <dbReference type="Google" id="ProtNLM"/>
    </source>
</evidence>
<feature type="compositionally biased region" description="Basic and acidic residues" evidence="1">
    <location>
        <begin position="1"/>
        <end position="12"/>
    </location>
</feature>
<feature type="region of interest" description="Disordered" evidence="1">
    <location>
        <begin position="1"/>
        <end position="42"/>
    </location>
</feature>
<dbReference type="SUPFAM" id="SSF53335">
    <property type="entry name" value="S-adenosyl-L-methionine-dependent methyltransferases"/>
    <property type="match status" value="1"/>
</dbReference>
<protein>
    <recommendedName>
        <fullName evidence="4">Methyltransferase domain-containing protein</fullName>
    </recommendedName>
</protein>
<dbReference type="Pfam" id="PF13489">
    <property type="entry name" value="Methyltransf_23"/>
    <property type="match status" value="1"/>
</dbReference>
<feature type="compositionally biased region" description="Low complexity" evidence="1">
    <location>
        <begin position="13"/>
        <end position="22"/>
    </location>
</feature>
<accession>A0A4S4MTV2</accession>
<dbReference type="CDD" id="cd02440">
    <property type="entry name" value="AdoMet_MTases"/>
    <property type="match status" value="1"/>
</dbReference>
<dbReference type="EMBL" id="SGPM01000128">
    <property type="protein sequence ID" value="THH29335.1"/>
    <property type="molecule type" value="Genomic_DNA"/>
</dbReference>
<dbReference type="Gene3D" id="3.40.50.150">
    <property type="entry name" value="Vaccinia Virus protein VP39"/>
    <property type="match status" value="1"/>
</dbReference>
<dbReference type="OrthoDB" id="2013972at2759"/>
<dbReference type="Proteomes" id="UP000308730">
    <property type="component" value="Unassembled WGS sequence"/>
</dbReference>
<evidence type="ECO:0000256" key="1">
    <source>
        <dbReference type="SAM" id="MobiDB-lite"/>
    </source>
</evidence>
<evidence type="ECO:0000313" key="3">
    <source>
        <dbReference type="Proteomes" id="UP000308730"/>
    </source>
</evidence>
<organism evidence="2 3">
    <name type="scientific">Antrodiella citrinella</name>
    <dbReference type="NCBI Taxonomy" id="2447956"/>
    <lineage>
        <taxon>Eukaryota</taxon>
        <taxon>Fungi</taxon>
        <taxon>Dikarya</taxon>
        <taxon>Basidiomycota</taxon>
        <taxon>Agaricomycotina</taxon>
        <taxon>Agaricomycetes</taxon>
        <taxon>Polyporales</taxon>
        <taxon>Steccherinaceae</taxon>
        <taxon>Antrodiella</taxon>
    </lineage>
</organism>
<proteinExistence type="predicted"/>
<reference evidence="2 3" key="1">
    <citation type="submission" date="2019-02" db="EMBL/GenBank/DDBJ databases">
        <title>Genome sequencing of the rare red list fungi Antrodiella citrinella (Flaviporus citrinellus).</title>
        <authorList>
            <person name="Buettner E."/>
            <person name="Kellner H."/>
        </authorList>
    </citation>
    <scope>NUCLEOTIDE SEQUENCE [LARGE SCALE GENOMIC DNA]</scope>
    <source>
        <strain evidence="2 3">DSM 108506</strain>
    </source>
</reference>
<keyword evidence="3" id="KW-1185">Reference proteome</keyword>
<sequence>MINTHVDDDARSDSSYTAMSDSSIDRFPPRSDSSATSHDWEMRSVSPAPSVYSMTSSLRQAAYRQEYGRGLNNYSDVYSLPADEEELQRLDHQHRMFKAVMGRYPPPMTEVLQQDQTEEKVVVDLGCGSGSWILDVARDFTHCNAIAIDLVPMQTLDLPPNCRSEVDDINLGLQHYLGAFNVAHASFICTGIRDYAGLVDQISNALRRGGLIDLTEYNFVIHDGNKQKIDVPEIKEGEEVTGPWLPRWMSLAQKAIRTRGGEVEAADHLARWVSDHGAFENVVHRPFWFQASPWNTNTDPEAIRQNEIAKVMREDMLQFLKSGRPLLLGAGIPEDLVNKVEANATQELREARTKLFILIENVYAQKRQL</sequence>
<gene>
    <name evidence="2" type="ORF">EUX98_g4843</name>
</gene>
<dbReference type="InterPro" id="IPR029063">
    <property type="entry name" value="SAM-dependent_MTases_sf"/>
</dbReference>
<evidence type="ECO:0000313" key="2">
    <source>
        <dbReference type="EMBL" id="THH29335.1"/>
    </source>
</evidence>
<comment type="caution">
    <text evidence="2">The sequence shown here is derived from an EMBL/GenBank/DDBJ whole genome shotgun (WGS) entry which is preliminary data.</text>
</comment>
<name>A0A4S4MTV2_9APHY</name>